<dbReference type="EMBL" id="NEXD01000138">
    <property type="protein sequence ID" value="PSN82673.1"/>
    <property type="molecule type" value="Genomic_DNA"/>
</dbReference>
<keyword evidence="1" id="KW-0812">Transmembrane</keyword>
<sequence length="559" mass="59606">MNRTNSFKGGFLKFSYLAVLSLLLFGLIVPLPSHASLSGPFGEVLLSMYKINTRAVNPRVPLSYAYGFVSIGGSWYYVNNSAVVSKTTASKISSTGGGARATNVSASASASAFASATSNTTITASTSSEIPAPLKLVGSVTFYYPGGSNETVSMEFTKSVYYVGQLANFTTPSVKDGFTYYVYDVIAESTNGTPIGPELTGVGGNAWAPIDLFNTIIALPQFNDTMLQAYATAPSQGYLALPLGSYSNLLMIVAIIVLIPIAFLELLTPDARKRTTLLGVLEKISGGILIMLIFPFVYDKIAYLMNTLNVDILAYPAIASQQAFWTIAQYNLYQLELYMIFPSTITPITVLETSLLAFGYFVVAVIVWIMSYMLGTVRILLLASMIVMFPLSIALRDFYYTQKLGRIIEDTLFGLMPASILSSTMLSVATYLLQNWNSSANMFRLAGIQPQWVAITAVLTSLVAVTILAPYTSATYQIVSETGMVARGVALAVWLGAFTGGVQSAVANPLGSKIASGVLGSIGGGVMHGTISSVSAISGSHSSYAVSHLAETLKKITNL</sequence>
<keyword evidence="1" id="KW-0472">Membrane</keyword>
<feature type="transmembrane region" description="Helical" evidence="1">
    <location>
        <begin position="280"/>
        <end position="298"/>
    </location>
</feature>
<organism evidence="2 3">
    <name type="scientific">Candidatus Marsarchaeota G1 archaeon BE_D</name>
    <dbReference type="NCBI Taxonomy" id="1978156"/>
    <lineage>
        <taxon>Archaea</taxon>
        <taxon>Candidatus Marsarchaeota</taxon>
        <taxon>Candidatus Marsarchaeota group 1</taxon>
    </lineage>
</organism>
<feature type="transmembrane region" description="Helical" evidence="1">
    <location>
        <begin position="411"/>
        <end position="432"/>
    </location>
</feature>
<proteinExistence type="predicted"/>
<feature type="transmembrane region" description="Helical" evidence="1">
    <location>
        <begin position="484"/>
        <end position="506"/>
    </location>
</feature>
<feature type="transmembrane region" description="Helical" evidence="1">
    <location>
        <begin position="354"/>
        <end position="373"/>
    </location>
</feature>
<comment type="caution">
    <text evidence="2">The sequence shown here is derived from an EMBL/GenBank/DDBJ whole genome shotgun (WGS) entry which is preliminary data.</text>
</comment>
<dbReference type="Proteomes" id="UP000240569">
    <property type="component" value="Unassembled WGS sequence"/>
</dbReference>
<keyword evidence="1" id="KW-1133">Transmembrane helix</keyword>
<evidence type="ECO:0000313" key="2">
    <source>
        <dbReference type="EMBL" id="PSN82673.1"/>
    </source>
</evidence>
<name>A0A2R6A8R1_9ARCH</name>
<evidence type="ECO:0000256" key="1">
    <source>
        <dbReference type="SAM" id="Phobius"/>
    </source>
</evidence>
<evidence type="ECO:0000313" key="3">
    <source>
        <dbReference type="Proteomes" id="UP000240569"/>
    </source>
</evidence>
<feature type="transmembrane region" description="Helical" evidence="1">
    <location>
        <begin position="249"/>
        <end position="268"/>
    </location>
</feature>
<reference evidence="2 3" key="1">
    <citation type="submission" date="2017-04" db="EMBL/GenBank/DDBJ databases">
        <title>Novel microbial lineages endemic to geothermal iron-oxide mats fill important gaps in the evolutionary history of Archaea.</title>
        <authorList>
            <person name="Jay Z.J."/>
            <person name="Beam J.P."/>
            <person name="Dlakic M."/>
            <person name="Rusch D.B."/>
            <person name="Kozubal M.A."/>
            <person name="Inskeep W.P."/>
        </authorList>
    </citation>
    <scope>NUCLEOTIDE SEQUENCE [LARGE SCALE GENOMIC DNA]</scope>
    <source>
        <strain evidence="2">BE_D</strain>
    </source>
</reference>
<gene>
    <name evidence="2" type="ORF">B9Q02_11385</name>
</gene>
<feature type="transmembrane region" description="Helical" evidence="1">
    <location>
        <begin position="313"/>
        <end position="333"/>
    </location>
</feature>
<dbReference type="AlphaFoldDB" id="A0A2R6A8R1"/>
<feature type="transmembrane region" description="Helical" evidence="1">
    <location>
        <begin position="452"/>
        <end position="472"/>
    </location>
</feature>
<feature type="transmembrane region" description="Helical" evidence="1">
    <location>
        <begin position="379"/>
        <end position="399"/>
    </location>
</feature>
<protein>
    <submittedName>
        <fullName evidence="2">Uncharacterized protein</fullName>
    </submittedName>
</protein>
<accession>A0A2R6A8R1</accession>